<dbReference type="Gene3D" id="3.40.50.300">
    <property type="entry name" value="P-loop containing nucleotide triphosphate hydrolases"/>
    <property type="match status" value="1"/>
</dbReference>
<dbReference type="PANTHER" id="PTHR35205:SF1">
    <property type="entry name" value="ZU5 DOMAIN-CONTAINING PROTEIN"/>
    <property type="match status" value="1"/>
</dbReference>
<organism evidence="2 3">
    <name type="scientific">Cudoniella acicularis</name>
    <dbReference type="NCBI Taxonomy" id="354080"/>
    <lineage>
        <taxon>Eukaryota</taxon>
        <taxon>Fungi</taxon>
        <taxon>Dikarya</taxon>
        <taxon>Ascomycota</taxon>
        <taxon>Pezizomycotina</taxon>
        <taxon>Leotiomycetes</taxon>
        <taxon>Helotiales</taxon>
        <taxon>Tricladiaceae</taxon>
        <taxon>Cudoniella</taxon>
    </lineage>
</organism>
<gene>
    <name evidence="2" type="ORF">G7Y89_g4662</name>
</gene>
<reference evidence="2 3" key="1">
    <citation type="submission" date="2020-03" db="EMBL/GenBank/DDBJ databases">
        <title>Draft Genome Sequence of Cudoniella acicularis.</title>
        <authorList>
            <person name="Buettner E."/>
            <person name="Kellner H."/>
        </authorList>
    </citation>
    <scope>NUCLEOTIDE SEQUENCE [LARGE SCALE GENOMIC DNA]</scope>
    <source>
        <strain evidence="2 3">DSM 108380</strain>
    </source>
</reference>
<dbReference type="Pfam" id="PF25000">
    <property type="entry name" value="DUF7779"/>
    <property type="match status" value="1"/>
</dbReference>
<dbReference type="AlphaFoldDB" id="A0A8H4RP00"/>
<sequence>MSSHENFFSSPTCGALTVLTDHYYNPACQHTLSQHIGTVFLGTPHPTFGQKNQWLRLSFILQTSSNKYAKALLAQAEIEAAIIANISLKFEQAGIEERIISVFETKPTKLSDGLFKSRKEILVDHVLAETRSKNEKIISSDSDHYNIAKIEEGTLLMSELINMINLSPVDRTLPSTANLNINLRVDDDNIWESTATDAEETLNQINTASPAIPTGGAIDVAKNYVNESISALTDLTKITTPRACLPCYLLQPFSQNPDFYGRSEVLEAIERILNPPDQSFAHMTTNSLRSVTLCGFGGIGKTQIALQYAFSSIRRGTYDAIFWVHADGKDKLANSFNEIAIQLKLIEAAETTDPVIVRNVVMEWLSKPSKAPVSELDSDRTSNDQALAKWLMIFDNADTPELLRDLWPVSGNGSVLVTSRDPQSVAYLHSTMNIDLLPFNGLEASRLVQKLALMDETTPEDEEASIVLCDRLGGYPLALVLISTIMLRKSLTIQEALELYDNEALSLDLYNAQISNPYDRYTNTLSSVWTSKDFDETTLFLLDILSLLDPDAIYESILQGEKSPDCPPALEAMQENYIDVRKELVRSSLVKRNTREKLLTIHRVVQDNILKRMSTNRRDSIFTYTVKMLLQAWKQDPEEKFTHLKGLWDISKRVSPHVNRLMRIYKSGKEAWNLSIEAQIDFARLLQKSGWYRYEIGHNKSCKPFFMLALQLCEQNATNDESKTLLADILFCLASSSGRQIKAQEALHFATRHFDVRMQIERKKEHLGRHAGLAYTELGRALLLNNRLEEAIQYNRDGKAILVELEQFKAGKYWPDFAIIQEAIALNGLNRGEEAIPGLQASIAFREKRYGPNDTESFKLGYFLQILGNIYSKKGNGEEAGKLYQRALSNYRATVGDHFYRTSQVCVKLAEHHARELQVEAANIYFDQALKNFKLHGFTKPELIRTMYRKAKFLENIENYDSAAQLMGETLVLYKELVPSHVAFEINDLNDELLDIIVPVWGR</sequence>
<dbReference type="InterPro" id="IPR027417">
    <property type="entry name" value="P-loop_NTPase"/>
</dbReference>
<evidence type="ECO:0000313" key="2">
    <source>
        <dbReference type="EMBL" id="KAF4633455.1"/>
    </source>
</evidence>
<feature type="domain" description="DUF7779" evidence="1">
    <location>
        <begin position="529"/>
        <end position="617"/>
    </location>
</feature>
<dbReference type="SUPFAM" id="SSF48452">
    <property type="entry name" value="TPR-like"/>
    <property type="match status" value="2"/>
</dbReference>
<name>A0A8H4RP00_9HELO</name>
<dbReference type="EMBL" id="JAAMPI010000258">
    <property type="protein sequence ID" value="KAF4633455.1"/>
    <property type="molecule type" value="Genomic_DNA"/>
</dbReference>
<dbReference type="GO" id="GO:0043531">
    <property type="term" value="F:ADP binding"/>
    <property type="evidence" value="ECO:0007669"/>
    <property type="project" value="InterPro"/>
</dbReference>
<dbReference type="PANTHER" id="PTHR35205">
    <property type="entry name" value="NB-ARC AND TPR DOMAIN PROTEIN"/>
    <property type="match status" value="1"/>
</dbReference>
<proteinExistence type="predicted"/>
<protein>
    <recommendedName>
        <fullName evidence="1">DUF7779 domain-containing protein</fullName>
    </recommendedName>
</protein>
<dbReference type="OrthoDB" id="6161812at2759"/>
<dbReference type="InterPro" id="IPR056681">
    <property type="entry name" value="DUF7779"/>
</dbReference>
<dbReference type="Proteomes" id="UP000566819">
    <property type="component" value="Unassembled WGS sequence"/>
</dbReference>
<comment type="caution">
    <text evidence="2">The sequence shown here is derived from an EMBL/GenBank/DDBJ whole genome shotgun (WGS) entry which is preliminary data.</text>
</comment>
<dbReference type="InterPro" id="IPR011990">
    <property type="entry name" value="TPR-like_helical_dom_sf"/>
</dbReference>
<dbReference type="Gene3D" id="1.25.40.10">
    <property type="entry name" value="Tetratricopeptide repeat domain"/>
    <property type="match status" value="2"/>
</dbReference>
<keyword evidence="3" id="KW-1185">Reference proteome</keyword>
<accession>A0A8H4RP00</accession>
<dbReference type="SUPFAM" id="SSF52540">
    <property type="entry name" value="P-loop containing nucleoside triphosphate hydrolases"/>
    <property type="match status" value="1"/>
</dbReference>
<evidence type="ECO:0000259" key="1">
    <source>
        <dbReference type="Pfam" id="PF25000"/>
    </source>
</evidence>
<evidence type="ECO:0000313" key="3">
    <source>
        <dbReference type="Proteomes" id="UP000566819"/>
    </source>
</evidence>